<dbReference type="AlphaFoldDB" id="A0A8J6ZY60"/>
<keyword evidence="1" id="KW-0175">Coiled coil</keyword>
<dbReference type="EMBL" id="JADEXS010001036">
    <property type="protein sequence ID" value="MBE9027741.1"/>
    <property type="molecule type" value="Genomic_DNA"/>
</dbReference>
<sequence length="133" mass="15361">MSKDRKTIAQEDLHKRIDFVISMKERLELEVAAIHDSTPVAPPSCRIARYLAKGRKEFYWYYKLHATTPIFTTRNDGKLSKYKHLGKAGSQAYIDAIEQITARTKIEALDRSIETLKQGLKDLVEETSKYNKE</sequence>
<evidence type="ECO:0000256" key="1">
    <source>
        <dbReference type="SAM" id="Coils"/>
    </source>
</evidence>
<protein>
    <submittedName>
        <fullName evidence="2">Uncharacterized protein</fullName>
    </submittedName>
</protein>
<proteinExistence type="predicted"/>
<name>A0A8J6ZY60_DESMC</name>
<feature type="coiled-coil region" evidence="1">
    <location>
        <begin position="106"/>
        <end position="133"/>
    </location>
</feature>
<gene>
    <name evidence="2" type="ORF">IQ276_36565</name>
</gene>
<dbReference type="Proteomes" id="UP000622533">
    <property type="component" value="Unassembled WGS sequence"/>
</dbReference>
<dbReference type="RefSeq" id="WP_193925513.1">
    <property type="nucleotide sequence ID" value="NZ_JADEXS020000001.1"/>
</dbReference>
<evidence type="ECO:0000313" key="2">
    <source>
        <dbReference type="EMBL" id="MBE9027741.1"/>
    </source>
</evidence>
<comment type="caution">
    <text evidence="2">The sequence shown here is derived from an EMBL/GenBank/DDBJ whole genome shotgun (WGS) entry which is preliminary data.</text>
</comment>
<evidence type="ECO:0000313" key="3">
    <source>
        <dbReference type="Proteomes" id="UP000622533"/>
    </source>
</evidence>
<organism evidence="2 3">
    <name type="scientific">Desmonostoc muscorum LEGE 12446</name>
    <dbReference type="NCBI Taxonomy" id="1828758"/>
    <lineage>
        <taxon>Bacteria</taxon>
        <taxon>Bacillati</taxon>
        <taxon>Cyanobacteriota</taxon>
        <taxon>Cyanophyceae</taxon>
        <taxon>Nostocales</taxon>
        <taxon>Nostocaceae</taxon>
        <taxon>Desmonostoc</taxon>
    </lineage>
</organism>
<keyword evidence="3" id="KW-1185">Reference proteome</keyword>
<reference evidence="2" key="1">
    <citation type="submission" date="2020-10" db="EMBL/GenBank/DDBJ databases">
        <authorList>
            <person name="Castelo-Branco R."/>
            <person name="Eusebio N."/>
            <person name="Adriana R."/>
            <person name="Vieira A."/>
            <person name="Brugerolle De Fraissinette N."/>
            <person name="Rezende De Castro R."/>
            <person name="Schneider M.P."/>
            <person name="Vasconcelos V."/>
            <person name="Leao P.N."/>
        </authorList>
    </citation>
    <scope>NUCLEOTIDE SEQUENCE</scope>
    <source>
        <strain evidence="2">LEGE 12446</strain>
    </source>
</reference>
<accession>A0A8J6ZY60</accession>